<keyword evidence="4" id="KW-0862">Zinc</keyword>
<dbReference type="GO" id="GO:0010158">
    <property type="term" value="P:abaxial cell fate specification"/>
    <property type="evidence" value="ECO:0007669"/>
    <property type="project" value="TreeGrafter"/>
</dbReference>
<evidence type="ECO:0000256" key="2">
    <source>
        <dbReference type="ARBA" id="ARBA00022723"/>
    </source>
</evidence>
<dbReference type="CDD" id="cd00084">
    <property type="entry name" value="HMG-box_SF"/>
    <property type="match status" value="1"/>
</dbReference>
<gene>
    <name evidence="7" type="ORF">ZIOFF_006282</name>
</gene>
<evidence type="ECO:0000259" key="6">
    <source>
        <dbReference type="Pfam" id="PF04690"/>
    </source>
</evidence>
<dbReference type="PANTHER" id="PTHR31675:SF30">
    <property type="entry name" value="AXIAL REGULATOR YABBY 2-RELATED"/>
    <property type="match status" value="1"/>
</dbReference>
<comment type="caution">
    <text evidence="7">The sequence shown here is derived from an EMBL/GenBank/DDBJ whole genome shotgun (WGS) entry which is preliminary data.</text>
</comment>
<sequence>MQAYDIGAHRNWVECGSSSSMYNWAPTHNDQGQTKPIRPPEKRQRVPSAYNRFVREEIQRIKANNPSISHKEAFSSAAKNWAHFPRLQIGLNLDENTKIEIDKENNNSMMG</sequence>
<dbReference type="Pfam" id="PF04690">
    <property type="entry name" value="YABBY"/>
    <property type="match status" value="1"/>
</dbReference>
<keyword evidence="3" id="KW-0863">Zinc-finger</keyword>
<evidence type="ECO:0000256" key="4">
    <source>
        <dbReference type="ARBA" id="ARBA00022833"/>
    </source>
</evidence>
<keyword evidence="2" id="KW-0479">Metal-binding</keyword>
<evidence type="ECO:0000256" key="1">
    <source>
        <dbReference type="ARBA" id="ARBA00010325"/>
    </source>
</evidence>
<comment type="similarity">
    <text evidence="1">Belongs to the YABBY family.</text>
</comment>
<dbReference type="InterPro" id="IPR006780">
    <property type="entry name" value="YABBY"/>
</dbReference>
<name>A0A8J5LS79_ZINOF</name>
<dbReference type="SUPFAM" id="SSF47095">
    <property type="entry name" value="HMG-box"/>
    <property type="match status" value="1"/>
</dbReference>
<evidence type="ECO:0000313" key="8">
    <source>
        <dbReference type="Proteomes" id="UP000734854"/>
    </source>
</evidence>
<dbReference type="GO" id="GO:0008270">
    <property type="term" value="F:zinc ion binding"/>
    <property type="evidence" value="ECO:0007669"/>
    <property type="project" value="UniProtKB-KW"/>
</dbReference>
<accession>A0A8J5LS79</accession>
<dbReference type="GO" id="GO:0005634">
    <property type="term" value="C:nucleus"/>
    <property type="evidence" value="ECO:0007669"/>
    <property type="project" value="TreeGrafter"/>
</dbReference>
<proteinExistence type="inferred from homology"/>
<feature type="region of interest" description="Disordered" evidence="5">
    <location>
        <begin position="24"/>
        <end position="46"/>
    </location>
</feature>
<organism evidence="7 8">
    <name type="scientific">Zingiber officinale</name>
    <name type="common">Ginger</name>
    <name type="synonym">Amomum zingiber</name>
    <dbReference type="NCBI Taxonomy" id="94328"/>
    <lineage>
        <taxon>Eukaryota</taxon>
        <taxon>Viridiplantae</taxon>
        <taxon>Streptophyta</taxon>
        <taxon>Embryophyta</taxon>
        <taxon>Tracheophyta</taxon>
        <taxon>Spermatophyta</taxon>
        <taxon>Magnoliopsida</taxon>
        <taxon>Liliopsida</taxon>
        <taxon>Zingiberales</taxon>
        <taxon>Zingiberaceae</taxon>
        <taxon>Zingiber</taxon>
    </lineage>
</organism>
<evidence type="ECO:0000256" key="5">
    <source>
        <dbReference type="SAM" id="MobiDB-lite"/>
    </source>
</evidence>
<evidence type="ECO:0000256" key="3">
    <source>
        <dbReference type="ARBA" id="ARBA00022771"/>
    </source>
</evidence>
<reference evidence="7 8" key="1">
    <citation type="submission" date="2020-08" db="EMBL/GenBank/DDBJ databases">
        <title>Plant Genome Project.</title>
        <authorList>
            <person name="Zhang R.-G."/>
        </authorList>
    </citation>
    <scope>NUCLEOTIDE SEQUENCE [LARGE SCALE GENOMIC DNA]</scope>
    <source>
        <tissue evidence="7">Rhizome</tissue>
    </source>
</reference>
<feature type="compositionally biased region" description="Polar residues" evidence="5">
    <location>
        <begin position="24"/>
        <end position="34"/>
    </location>
</feature>
<dbReference type="InterPro" id="IPR056775">
    <property type="entry name" value="YABBY_C"/>
</dbReference>
<dbReference type="EMBL" id="JACMSC010000002">
    <property type="protein sequence ID" value="KAG6532439.1"/>
    <property type="molecule type" value="Genomic_DNA"/>
</dbReference>
<dbReference type="Gene3D" id="1.10.30.10">
    <property type="entry name" value="High mobility group box domain"/>
    <property type="match status" value="1"/>
</dbReference>
<dbReference type="PANTHER" id="PTHR31675">
    <property type="entry name" value="PROTEIN YABBY 6-RELATED"/>
    <property type="match status" value="1"/>
</dbReference>
<feature type="domain" description="YABBY protein C-terminal" evidence="6">
    <location>
        <begin position="33"/>
        <end position="90"/>
    </location>
</feature>
<dbReference type="Proteomes" id="UP000734854">
    <property type="component" value="Unassembled WGS sequence"/>
</dbReference>
<evidence type="ECO:0000313" key="7">
    <source>
        <dbReference type="EMBL" id="KAG6532439.1"/>
    </source>
</evidence>
<dbReference type="AlphaFoldDB" id="A0A8J5LS79"/>
<dbReference type="InterPro" id="IPR036910">
    <property type="entry name" value="HMG_box_dom_sf"/>
</dbReference>
<protein>
    <recommendedName>
        <fullName evidence="6">YABBY protein C-terminal domain-containing protein</fullName>
    </recommendedName>
</protein>
<keyword evidence="8" id="KW-1185">Reference proteome</keyword>